<dbReference type="Gene3D" id="3.20.20.140">
    <property type="entry name" value="Metal-dependent hydrolases"/>
    <property type="match status" value="1"/>
</dbReference>
<dbReference type="InterPro" id="IPR008257">
    <property type="entry name" value="Pept_M19"/>
</dbReference>
<sequence length="363" mass="40741">MFTIDAHLDLSMNAMEWNRDLRKPVHEINAREKGLADKPDRERAVVSLPDLRNGNIGLVVATQIARYVAAGNPLPGWHSPEQAWAQTQGQLAWYKAMEEAGEMVQIKDLEGLEKHINLWLHELPWTTKPIGYILSLEGADSIVDVSYLQKAYDYGLRALGLSHYGPGRYANGTDATGGLGPDGPALLKEMERLNIILDATHLCDDSFWEAMDIFNGHVWASHNNCRSLVDHNRQFSDEQIRVLIEKGAVIGGAMDAWMMVPDWKRGVSDPKSMDCNLEKLIDHMDHICQLAGNANHIGIGSDLDGGFGREQCPYDIETIADLQKIPDLLAKRGYSTKEIENVMFGNWLRFLKKAWKNEAIVKE</sequence>
<dbReference type="OrthoDB" id="9804920at2"/>
<dbReference type="RefSeq" id="WP_106134710.1">
    <property type="nucleotide sequence ID" value="NZ_PVTR01000010.1"/>
</dbReference>
<dbReference type="Pfam" id="PF01244">
    <property type="entry name" value="Peptidase_M19"/>
    <property type="match status" value="1"/>
</dbReference>
<dbReference type="EMBL" id="PVTR01000010">
    <property type="protein sequence ID" value="PRY85895.1"/>
    <property type="molecule type" value="Genomic_DNA"/>
</dbReference>
<dbReference type="PANTHER" id="PTHR10443">
    <property type="entry name" value="MICROSOMAL DIPEPTIDASE"/>
    <property type="match status" value="1"/>
</dbReference>
<protein>
    <submittedName>
        <fullName evidence="1">Membrane dipeptidase</fullName>
    </submittedName>
</protein>
<comment type="caution">
    <text evidence="1">The sequence shown here is derived from an EMBL/GenBank/DDBJ whole genome shotgun (WGS) entry which is preliminary data.</text>
</comment>
<dbReference type="GO" id="GO:0006508">
    <property type="term" value="P:proteolysis"/>
    <property type="evidence" value="ECO:0007669"/>
    <property type="project" value="InterPro"/>
</dbReference>
<dbReference type="SUPFAM" id="SSF51556">
    <property type="entry name" value="Metallo-dependent hydrolases"/>
    <property type="match status" value="1"/>
</dbReference>
<proteinExistence type="predicted"/>
<reference evidence="1 2" key="1">
    <citation type="submission" date="2018-03" db="EMBL/GenBank/DDBJ databases">
        <title>Genomic Encyclopedia of Archaeal and Bacterial Type Strains, Phase II (KMG-II): from individual species to whole genera.</title>
        <authorList>
            <person name="Goeker M."/>
        </authorList>
    </citation>
    <scope>NUCLEOTIDE SEQUENCE [LARGE SCALE GENOMIC DNA]</scope>
    <source>
        <strain evidence="1 2">DSM 27929</strain>
    </source>
</reference>
<keyword evidence="2" id="KW-1185">Reference proteome</keyword>
<dbReference type="Proteomes" id="UP000238157">
    <property type="component" value="Unassembled WGS sequence"/>
</dbReference>
<dbReference type="AlphaFoldDB" id="A0A2T0WGV9"/>
<gene>
    <name evidence="1" type="ORF">CLW00_11025</name>
</gene>
<dbReference type="InterPro" id="IPR032466">
    <property type="entry name" value="Metal_Hydrolase"/>
</dbReference>
<organism evidence="1 2">
    <name type="scientific">Mongoliibacter ruber</name>
    <dbReference type="NCBI Taxonomy" id="1750599"/>
    <lineage>
        <taxon>Bacteria</taxon>
        <taxon>Pseudomonadati</taxon>
        <taxon>Bacteroidota</taxon>
        <taxon>Cytophagia</taxon>
        <taxon>Cytophagales</taxon>
        <taxon>Cyclobacteriaceae</taxon>
        <taxon>Mongoliibacter</taxon>
    </lineage>
</organism>
<accession>A0A2T0WGV9</accession>
<dbReference type="PANTHER" id="PTHR10443:SF12">
    <property type="entry name" value="DIPEPTIDASE"/>
    <property type="match status" value="1"/>
</dbReference>
<dbReference type="GO" id="GO:0070573">
    <property type="term" value="F:metallodipeptidase activity"/>
    <property type="evidence" value="ECO:0007669"/>
    <property type="project" value="InterPro"/>
</dbReference>
<dbReference type="PROSITE" id="PS51365">
    <property type="entry name" value="RENAL_DIPEPTIDASE_2"/>
    <property type="match status" value="1"/>
</dbReference>
<evidence type="ECO:0000313" key="2">
    <source>
        <dbReference type="Proteomes" id="UP000238157"/>
    </source>
</evidence>
<evidence type="ECO:0000313" key="1">
    <source>
        <dbReference type="EMBL" id="PRY85895.1"/>
    </source>
</evidence>
<name>A0A2T0WGV9_9BACT</name>